<comment type="similarity">
    <text evidence="1">Belongs to the CsoR family.</text>
</comment>
<evidence type="ECO:0000313" key="3">
    <source>
        <dbReference type="EMBL" id="KFI45361.1"/>
    </source>
</evidence>
<proteinExistence type="inferred from homology"/>
<dbReference type="EMBL" id="JABAGJ010000004">
    <property type="protein sequence ID" value="NMF02408.1"/>
    <property type="molecule type" value="Genomic_DNA"/>
</dbReference>
<dbReference type="GO" id="GO:0045892">
    <property type="term" value="P:negative regulation of DNA-templated transcription"/>
    <property type="evidence" value="ECO:0007669"/>
    <property type="project" value="UniProtKB-ARBA"/>
</dbReference>
<dbReference type="InterPro" id="IPR038390">
    <property type="entry name" value="Metal_Tscrpt_repr_sf"/>
</dbReference>
<dbReference type="Gene3D" id="1.20.58.1000">
    <property type="entry name" value="Metal-sensitive repressor, helix protomer"/>
    <property type="match status" value="1"/>
</dbReference>
<protein>
    <submittedName>
        <fullName evidence="4">Metal-sensitive transcriptional regulator</fullName>
    </submittedName>
    <submittedName>
        <fullName evidence="3">Putative metal-sensitive transcriptional repressor CsoR</fullName>
    </submittedName>
</protein>
<dbReference type="GO" id="GO:0003677">
    <property type="term" value="F:DNA binding"/>
    <property type="evidence" value="ECO:0007669"/>
    <property type="project" value="InterPro"/>
</dbReference>
<evidence type="ECO:0000313" key="5">
    <source>
        <dbReference type="Proteomes" id="UP000029093"/>
    </source>
</evidence>
<organism evidence="3 5">
    <name type="scientific">Bifidobacterium boum</name>
    <dbReference type="NCBI Taxonomy" id="78343"/>
    <lineage>
        <taxon>Bacteria</taxon>
        <taxon>Bacillati</taxon>
        <taxon>Actinomycetota</taxon>
        <taxon>Actinomycetes</taxon>
        <taxon>Bifidobacteriales</taxon>
        <taxon>Bifidobacteriaceae</taxon>
        <taxon>Bifidobacterium</taxon>
    </lineage>
</organism>
<dbReference type="PANTHER" id="PTHR33677">
    <property type="entry name" value="TRANSCRIPTIONAL REPRESSOR FRMR-RELATED"/>
    <property type="match status" value="1"/>
</dbReference>
<dbReference type="PANTHER" id="PTHR33677:SF3">
    <property type="entry name" value="COPPER-SENSING TRANSCRIPTIONAL REPRESSOR RICR"/>
    <property type="match status" value="1"/>
</dbReference>
<dbReference type="Proteomes" id="UP000583419">
    <property type="component" value="Unassembled WGS sequence"/>
</dbReference>
<dbReference type="AlphaFoldDB" id="A0A086ZFR1"/>
<dbReference type="EMBL" id="JGYQ01000017">
    <property type="protein sequence ID" value="KFI45361.1"/>
    <property type="molecule type" value="Genomic_DNA"/>
</dbReference>
<keyword evidence="5" id="KW-1185">Reference proteome</keyword>
<sequence length="92" mass="10223">MNGYAGDKKNIQKRMHRIEGQVKAIGRMVDDDRYCIDILTQIAAVESALKSVSMLLLDDHLDHCVREAVEQGGQVADAKLQEVSEAVSRLVK</sequence>
<dbReference type="RefSeq" id="WP_026503212.1">
    <property type="nucleotide sequence ID" value="NZ_JABAGJ010000004.1"/>
</dbReference>
<dbReference type="CDD" id="cd10148">
    <property type="entry name" value="CsoR-like_DUF156"/>
    <property type="match status" value="1"/>
</dbReference>
<evidence type="ECO:0000256" key="1">
    <source>
        <dbReference type="ARBA" id="ARBA00005428"/>
    </source>
</evidence>
<dbReference type="Proteomes" id="UP000029093">
    <property type="component" value="Unassembled WGS sequence"/>
</dbReference>
<dbReference type="GeneID" id="303204752"/>
<accession>A0A086ZFR1</accession>
<dbReference type="GO" id="GO:0046872">
    <property type="term" value="F:metal ion binding"/>
    <property type="evidence" value="ECO:0007669"/>
    <property type="project" value="InterPro"/>
</dbReference>
<evidence type="ECO:0000313" key="4">
    <source>
        <dbReference type="EMBL" id="NMF02408.1"/>
    </source>
</evidence>
<reference evidence="3 5" key="1">
    <citation type="submission" date="2014-03" db="EMBL/GenBank/DDBJ databases">
        <title>Genomics of Bifidobacteria.</title>
        <authorList>
            <person name="Ventura M."/>
            <person name="Milani C."/>
            <person name="Lugli G.A."/>
        </authorList>
    </citation>
    <scope>NUCLEOTIDE SEQUENCE [LARGE SCALE GENOMIC DNA]</scope>
    <source>
        <strain evidence="3 5">LMG 10736</strain>
    </source>
</reference>
<evidence type="ECO:0000256" key="2">
    <source>
        <dbReference type="ARBA" id="ARBA00023008"/>
    </source>
</evidence>
<name>A0A086ZFR1_9BIFI</name>
<dbReference type="OrthoDB" id="9811244at2"/>
<keyword evidence="2" id="KW-0186">Copper</keyword>
<dbReference type="Pfam" id="PF02583">
    <property type="entry name" value="Trns_repr_metal"/>
    <property type="match status" value="1"/>
</dbReference>
<reference evidence="4 6" key="2">
    <citation type="submission" date="2020-04" db="EMBL/GenBank/DDBJ databases">
        <authorList>
            <person name="Hitch T.C.A."/>
            <person name="Wylensek D."/>
            <person name="Clavel T."/>
        </authorList>
    </citation>
    <scope>NUCLEOTIDE SEQUENCE [LARGE SCALE GENOMIC DNA]</scope>
    <source>
        <strain evidence="4 6">WCA-130-P53-4B</strain>
    </source>
</reference>
<dbReference type="InterPro" id="IPR003735">
    <property type="entry name" value="Metal_Tscrpt_repr"/>
</dbReference>
<evidence type="ECO:0000313" key="6">
    <source>
        <dbReference type="Proteomes" id="UP000583419"/>
    </source>
</evidence>
<comment type="caution">
    <text evidence="3">The sequence shown here is derived from an EMBL/GenBank/DDBJ whole genome shotgun (WGS) entry which is preliminary data.</text>
</comment>
<gene>
    <name evidence="3" type="ORF">BBOU_1648</name>
    <name evidence="4" type="ORF">HF843_04340</name>
</gene>